<evidence type="ECO:0000313" key="1">
    <source>
        <dbReference type="EMBL" id="THC95720.1"/>
    </source>
</evidence>
<dbReference type="VEuPathDB" id="FungiDB:EYZ11_004798"/>
<name>A0A4S3JK58_9EURO</name>
<reference evidence="1 2" key="1">
    <citation type="submission" date="2019-03" db="EMBL/GenBank/DDBJ databases">
        <title>The genome sequence of a newly discovered highly antifungal drug resistant Aspergillus species, Aspergillus tanneri NIH 1004.</title>
        <authorList>
            <person name="Mounaud S."/>
            <person name="Singh I."/>
            <person name="Joardar V."/>
            <person name="Pakala S."/>
            <person name="Pakala S."/>
            <person name="Venepally P."/>
            <person name="Hoover J."/>
            <person name="Nierman W."/>
            <person name="Chung J."/>
            <person name="Losada L."/>
        </authorList>
    </citation>
    <scope>NUCLEOTIDE SEQUENCE [LARGE SCALE GENOMIC DNA]</scope>
    <source>
        <strain evidence="1 2">NIH1004</strain>
    </source>
</reference>
<evidence type="ECO:0000313" key="2">
    <source>
        <dbReference type="Proteomes" id="UP000308092"/>
    </source>
</evidence>
<keyword evidence="2" id="KW-1185">Reference proteome</keyword>
<organism evidence="1 2">
    <name type="scientific">Aspergillus tanneri</name>
    <dbReference type="NCBI Taxonomy" id="1220188"/>
    <lineage>
        <taxon>Eukaryota</taxon>
        <taxon>Fungi</taxon>
        <taxon>Dikarya</taxon>
        <taxon>Ascomycota</taxon>
        <taxon>Pezizomycotina</taxon>
        <taxon>Eurotiomycetes</taxon>
        <taxon>Eurotiomycetidae</taxon>
        <taxon>Eurotiales</taxon>
        <taxon>Aspergillaceae</taxon>
        <taxon>Aspergillus</taxon>
        <taxon>Aspergillus subgen. Circumdati</taxon>
    </lineage>
</organism>
<protein>
    <submittedName>
        <fullName evidence="1">Uncharacterized protein</fullName>
    </submittedName>
</protein>
<comment type="caution">
    <text evidence="1">The sequence shown here is derived from an EMBL/GenBank/DDBJ whole genome shotgun (WGS) entry which is preliminary data.</text>
</comment>
<gene>
    <name evidence="1" type="ORF">EYZ11_004798</name>
</gene>
<accession>A0A4S3JK58</accession>
<proteinExistence type="predicted"/>
<dbReference type="AlphaFoldDB" id="A0A4S3JK58"/>
<dbReference type="Proteomes" id="UP000308092">
    <property type="component" value="Unassembled WGS sequence"/>
</dbReference>
<dbReference type="EMBL" id="SOSA01000145">
    <property type="protein sequence ID" value="THC95720.1"/>
    <property type="molecule type" value="Genomic_DNA"/>
</dbReference>
<sequence>MIHMAAIVSSRPSTLPMRPPTSTITMVIAVPRAITGVVEVAEVRRRARMEAEGALPVLGPSEQGRRRSHPDLAVGGYRRESQRLVVKLPETRAVPLGNHPLLHHLADCARVHNPESDLCTLLDDYYCVFPLRRLLVAPGRDLAPYPYPDHGRGGGYLLMSSVETVVTPTTLHLPDQPVGSAEGHRLAAKQSIYRPKDRAGFELI</sequence>